<evidence type="ECO:0000259" key="1">
    <source>
        <dbReference type="Pfam" id="PF13466"/>
    </source>
</evidence>
<dbReference type="RefSeq" id="WP_124087389.1">
    <property type="nucleotide sequence ID" value="NZ_UXAW01000081.1"/>
</dbReference>
<keyword evidence="3" id="KW-1185">Reference proteome</keyword>
<dbReference type="OrthoDB" id="7860738at2"/>
<dbReference type="InterPro" id="IPR058548">
    <property type="entry name" value="MlaB-like_STAS"/>
</dbReference>
<dbReference type="SUPFAM" id="SSF52091">
    <property type="entry name" value="SpoIIaa-like"/>
    <property type="match status" value="1"/>
</dbReference>
<organism evidence="2 3">
    <name type="scientific">Pseudogemmobacter humi</name>
    <dbReference type="NCBI Taxonomy" id="2483812"/>
    <lineage>
        <taxon>Bacteria</taxon>
        <taxon>Pseudomonadati</taxon>
        <taxon>Pseudomonadota</taxon>
        <taxon>Alphaproteobacteria</taxon>
        <taxon>Rhodobacterales</taxon>
        <taxon>Paracoccaceae</taxon>
        <taxon>Pseudogemmobacter</taxon>
    </lineage>
</organism>
<evidence type="ECO:0000313" key="3">
    <source>
        <dbReference type="Proteomes" id="UP000277498"/>
    </source>
</evidence>
<name>A0A3P5XRW6_9RHOB</name>
<sequence length="96" mass="10127">MTGSITLALPERVDLAGDPAIAEFLRTHRERPVEVSARALRRIDSLLLQFLIVAAADWRARGLSFRLSGLSPSQADLLALLGIGPGILDHSGGGAA</sequence>
<feature type="domain" description="MlaB-like STAS" evidence="1">
    <location>
        <begin position="7"/>
        <end position="83"/>
    </location>
</feature>
<dbReference type="InterPro" id="IPR036513">
    <property type="entry name" value="STAS_dom_sf"/>
</dbReference>
<gene>
    <name evidence="2" type="ORF">XINFAN_02656</name>
</gene>
<dbReference type="Pfam" id="PF13466">
    <property type="entry name" value="STAS_2"/>
    <property type="match status" value="1"/>
</dbReference>
<dbReference type="Proteomes" id="UP000277498">
    <property type="component" value="Unassembled WGS sequence"/>
</dbReference>
<dbReference type="Gene3D" id="3.30.750.24">
    <property type="entry name" value="STAS domain"/>
    <property type="match status" value="1"/>
</dbReference>
<accession>A0A3P5XRW6</accession>
<protein>
    <recommendedName>
        <fullName evidence="1">MlaB-like STAS domain-containing protein</fullName>
    </recommendedName>
</protein>
<dbReference type="EMBL" id="UXAW01000081">
    <property type="protein sequence ID" value="VDC30722.1"/>
    <property type="molecule type" value="Genomic_DNA"/>
</dbReference>
<proteinExistence type="predicted"/>
<evidence type="ECO:0000313" key="2">
    <source>
        <dbReference type="EMBL" id="VDC30722.1"/>
    </source>
</evidence>
<reference evidence="2 3" key="1">
    <citation type="submission" date="2018-11" db="EMBL/GenBank/DDBJ databases">
        <authorList>
            <person name="Criscuolo A."/>
        </authorList>
    </citation>
    <scope>NUCLEOTIDE SEQUENCE [LARGE SCALE GENOMIC DNA]</scope>
    <source>
        <strain evidence="2">ACIP111625</strain>
    </source>
</reference>
<dbReference type="AlphaFoldDB" id="A0A3P5XRW6"/>